<evidence type="ECO:0000313" key="8">
    <source>
        <dbReference type="EMBL" id="REC66202.1"/>
    </source>
</evidence>
<dbReference type="Pfam" id="PF00899">
    <property type="entry name" value="ThiF"/>
    <property type="match status" value="1"/>
</dbReference>
<sequence length="758" mass="85229">MEELYSSTLEVFQEKIGNPALQDSLNEICKYLSIPTPLLYKWDEGRIALAADIDVNLPSLKNYEDIDIRAVEPILMVFSLEKYPSTPPLITTDRTSFPKNNLAHLYIATEGKPPALCLVRGNFADWYARKRPQDLIKRIGNWFQDAATGNLSLDGEQFDPLRLENYTGILIYDYDKLAQTVNKKEDFLQDGNFAIVLFKRTADSTYKFVKFITESNYSETIEEVDEARKKKSQALQTDHYHIGYLIWGNEQDSFNKYLIKPPKNWDELKRYSNSYGIDVSLVEAYLSKDDKNYHKGVPIILAIRRPLKVIGFESEIEFSNHVAILDYTDKKDGQIVDDATVYLFSHNQSLNKAKAKIISGENEVTIGESIVIGCGALGSKIIMHLARGGQKNFLLFDPDKISSHNLVRHALLGEQLGMNKATALVSAIEGIFPDQETDCVAISTQFNPKVDNDFYEKFRWIFDFSASENVFNFLVNSSNTSTKVCQAYISDKGNLGLMFIEGENRNPRIDDQQAYLYSLSKEVDWISDWLKRENIIGEKNSTNITVGVGCNSETTILADDTISSHAAHFSKIIKRKNIIEQAEGSLNVYRIIDNEDEYSINAETILVPPFTIITAKNDPSWTIRLAEGITNNMLKTSAKAGKSEIGGIFIGVVNYKTKTIHVVDLIDAPPDSTANEICFHRGYNGLSELVGKITKSSGSQLGYVGEWHSHPHGPNCLSATDYETIDKFKAEFNSLLTPLPVFITIVTPEGILPYVFSS</sequence>
<dbReference type="GO" id="GO:0046872">
    <property type="term" value="F:metal ion binding"/>
    <property type="evidence" value="ECO:0007669"/>
    <property type="project" value="UniProtKB-KW"/>
</dbReference>
<dbReference type="Gene3D" id="3.40.50.720">
    <property type="entry name" value="NAD(P)-binding Rossmann-like Domain"/>
    <property type="match status" value="1"/>
</dbReference>
<evidence type="ECO:0000313" key="9">
    <source>
        <dbReference type="Proteomes" id="UP000256326"/>
    </source>
</evidence>
<dbReference type="InterPro" id="IPR000594">
    <property type="entry name" value="ThiF_NAD_FAD-bd"/>
</dbReference>
<dbReference type="GO" id="GO:0008641">
    <property type="term" value="F:ubiquitin-like modifier activating enzyme activity"/>
    <property type="evidence" value="ECO:0007669"/>
    <property type="project" value="InterPro"/>
</dbReference>
<protein>
    <submittedName>
        <fullName evidence="8">Thiamine biosynthesis protein ThiF</fullName>
    </submittedName>
</protein>
<feature type="domain" description="THIF-type NAD/FAD binding fold" evidence="6">
    <location>
        <begin position="370"/>
        <end position="463"/>
    </location>
</feature>
<dbReference type="EMBL" id="QNUG01000067">
    <property type="protein sequence ID" value="REC66202.1"/>
    <property type="molecule type" value="Genomic_DNA"/>
</dbReference>
<dbReference type="InterPro" id="IPR045886">
    <property type="entry name" value="ThiF/MoeB/HesA"/>
</dbReference>
<keyword evidence="1" id="KW-0645">Protease</keyword>
<evidence type="ECO:0000259" key="7">
    <source>
        <dbReference type="Pfam" id="PF14464"/>
    </source>
</evidence>
<keyword evidence="9" id="KW-1185">Reference proteome</keyword>
<dbReference type="InterPro" id="IPR028090">
    <property type="entry name" value="JAB_dom_prok"/>
</dbReference>
<keyword evidence="5" id="KW-0482">Metalloprotease</keyword>
<dbReference type="Pfam" id="PF14457">
    <property type="entry name" value="Prok-E2_A"/>
    <property type="match status" value="1"/>
</dbReference>
<keyword evidence="3" id="KW-0378">Hydrolase</keyword>
<evidence type="ECO:0000256" key="3">
    <source>
        <dbReference type="ARBA" id="ARBA00022801"/>
    </source>
</evidence>
<dbReference type="GO" id="GO:0061504">
    <property type="term" value="P:cyclic threonylcarbamoyladenosine biosynthetic process"/>
    <property type="evidence" value="ECO:0007669"/>
    <property type="project" value="TreeGrafter"/>
</dbReference>
<dbReference type="OrthoDB" id="1274885at2"/>
<dbReference type="GO" id="GO:0008237">
    <property type="term" value="F:metallopeptidase activity"/>
    <property type="evidence" value="ECO:0007669"/>
    <property type="project" value="UniProtKB-KW"/>
</dbReference>
<keyword evidence="2" id="KW-0479">Metal-binding</keyword>
<dbReference type="PANTHER" id="PTHR43267:SF1">
    <property type="entry name" value="TRNA THREONYLCARBAMOYLADENOSINE DEHYDRATASE"/>
    <property type="match status" value="1"/>
</dbReference>
<name>A0A3D9CKD0_9FLAO</name>
<organism evidence="8 9">
    <name type="scientific">Epilithonimonas hispanica</name>
    <dbReference type="NCBI Taxonomy" id="358687"/>
    <lineage>
        <taxon>Bacteria</taxon>
        <taxon>Pseudomonadati</taxon>
        <taxon>Bacteroidota</taxon>
        <taxon>Flavobacteriia</taxon>
        <taxon>Flavobacteriales</taxon>
        <taxon>Weeksellaceae</taxon>
        <taxon>Chryseobacterium group</taxon>
        <taxon>Epilithonimonas</taxon>
    </lineage>
</organism>
<comment type="caution">
    <text evidence="8">The sequence shown here is derived from an EMBL/GenBank/DDBJ whole genome shotgun (WGS) entry which is preliminary data.</text>
</comment>
<keyword evidence="4" id="KW-0862">Zinc</keyword>
<proteinExistence type="predicted"/>
<feature type="domain" description="JAB" evidence="7">
    <location>
        <begin position="632"/>
        <end position="725"/>
    </location>
</feature>
<dbReference type="InterPro" id="IPR032865">
    <property type="entry name" value="Prok-E2_A"/>
</dbReference>
<dbReference type="PANTHER" id="PTHR43267">
    <property type="entry name" value="TRNA THREONYLCARBAMOYLADENOSINE DEHYDRATASE"/>
    <property type="match status" value="1"/>
</dbReference>
<dbReference type="GO" id="GO:0006508">
    <property type="term" value="P:proteolysis"/>
    <property type="evidence" value="ECO:0007669"/>
    <property type="project" value="UniProtKB-KW"/>
</dbReference>
<evidence type="ECO:0000256" key="1">
    <source>
        <dbReference type="ARBA" id="ARBA00022670"/>
    </source>
</evidence>
<evidence type="ECO:0000256" key="2">
    <source>
        <dbReference type="ARBA" id="ARBA00022723"/>
    </source>
</evidence>
<dbReference type="RefSeq" id="WP_116037095.1">
    <property type="nucleotide sequence ID" value="NZ_JBHLVV010000007.1"/>
</dbReference>
<dbReference type="Pfam" id="PF14464">
    <property type="entry name" value="Prok-JAB"/>
    <property type="match status" value="1"/>
</dbReference>
<dbReference type="SUPFAM" id="SSF102712">
    <property type="entry name" value="JAB1/MPN domain"/>
    <property type="match status" value="1"/>
</dbReference>
<dbReference type="InterPro" id="IPR035985">
    <property type="entry name" value="Ubiquitin-activating_enz"/>
</dbReference>
<evidence type="ECO:0000259" key="6">
    <source>
        <dbReference type="Pfam" id="PF00899"/>
    </source>
</evidence>
<dbReference type="AlphaFoldDB" id="A0A3D9CKD0"/>
<dbReference type="SUPFAM" id="SSF69572">
    <property type="entry name" value="Activating enzymes of the ubiquitin-like proteins"/>
    <property type="match status" value="1"/>
</dbReference>
<evidence type="ECO:0000256" key="5">
    <source>
        <dbReference type="ARBA" id="ARBA00023049"/>
    </source>
</evidence>
<gene>
    <name evidence="8" type="ORF">DRF58_17080</name>
</gene>
<dbReference type="GO" id="GO:0061503">
    <property type="term" value="F:tRNA threonylcarbamoyladenosine dehydratase"/>
    <property type="evidence" value="ECO:0007669"/>
    <property type="project" value="TreeGrafter"/>
</dbReference>
<reference evidence="8 9" key="1">
    <citation type="journal article" date="2006" name="Int. J. Syst. Evol. Microbiol.">
        <title>Chryseobacterium hispanicum sp. nov., isolated from the drinking water distribution system of Sevilla, Spain.</title>
        <authorList>
            <person name="Gallego V."/>
            <person name="Garcia M.T."/>
            <person name="Ventosa A."/>
        </authorList>
    </citation>
    <scope>NUCLEOTIDE SEQUENCE [LARGE SCALE GENOMIC DNA]</scope>
    <source>
        <strain evidence="8 9">KCTC 22104</strain>
    </source>
</reference>
<dbReference type="Proteomes" id="UP000256326">
    <property type="component" value="Unassembled WGS sequence"/>
</dbReference>
<accession>A0A3D9CKD0</accession>
<evidence type="ECO:0000256" key="4">
    <source>
        <dbReference type="ARBA" id="ARBA00022833"/>
    </source>
</evidence>
<dbReference type="Gene3D" id="3.40.140.10">
    <property type="entry name" value="Cytidine Deaminase, domain 2"/>
    <property type="match status" value="1"/>
</dbReference>